<sequence>MGISSKDFTSSDSTLTQLDIPDILKLSNSMAVSGSLNSETNVSEDDSKVKQSSDVSHAAYATSMHVESIEVNPSHLENAPAHNRDHMMSWKDVVVRILVKQN</sequence>
<organism evidence="2 3">
    <name type="scientific">Salvia divinorum</name>
    <name type="common">Maria pastora</name>
    <name type="synonym">Diviner's sage</name>
    <dbReference type="NCBI Taxonomy" id="28513"/>
    <lineage>
        <taxon>Eukaryota</taxon>
        <taxon>Viridiplantae</taxon>
        <taxon>Streptophyta</taxon>
        <taxon>Embryophyta</taxon>
        <taxon>Tracheophyta</taxon>
        <taxon>Spermatophyta</taxon>
        <taxon>Magnoliopsida</taxon>
        <taxon>eudicotyledons</taxon>
        <taxon>Gunneridae</taxon>
        <taxon>Pentapetalae</taxon>
        <taxon>asterids</taxon>
        <taxon>lamiids</taxon>
        <taxon>Lamiales</taxon>
        <taxon>Lamiaceae</taxon>
        <taxon>Nepetoideae</taxon>
        <taxon>Mentheae</taxon>
        <taxon>Salviinae</taxon>
        <taxon>Salvia</taxon>
        <taxon>Salvia subgen. Calosphace</taxon>
    </lineage>
</organism>
<reference evidence="2 3" key="1">
    <citation type="submission" date="2024-06" db="EMBL/GenBank/DDBJ databases">
        <title>A chromosome level genome sequence of Diviner's sage (Salvia divinorum).</title>
        <authorList>
            <person name="Ford S.A."/>
            <person name="Ro D.-K."/>
            <person name="Ness R.W."/>
            <person name="Phillips M.A."/>
        </authorList>
    </citation>
    <scope>NUCLEOTIDE SEQUENCE [LARGE SCALE GENOMIC DNA]</scope>
    <source>
        <strain evidence="2">SAF-2024a</strain>
        <tissue evidence="2">Leaf</tissue>
    </source>
</reference>
<protein>
    <submittedName>
        <fullName evidence="2">Uncharacterized protein</fullName>
    </submittedName>
</protein>
<keyword evidence="3" id="KW-1185">Reference proteome</keyword>
<accession>A0ABD1HRL2</accession>
<name>A0ABD1HRL2_SALDI</name>
<feature type="region of interest" description="Disordered" evidence="1">
    <location>
        <begin position="36"/>
        <end position="55"/>
    </location>
</feature>
<evidence type="ECO:0000313" key="2">
    <source>
        <dbReference type="EMBL" id="KAL1559096.1"/>
    </source>
</evidence>
<dbReference type="EMBL" id="JBEAFC010000004">
    <property type="protein sequence ID" value="KAL1559096.1"/>
    <property type="molecule type" value="Genomic_DNA"/>
</dbReference>
<evidence type="ECO:0000256" key="1">
    <source>
        <dbReference type="SAM" id="MobiDB-lite"/>
    </source>
</evidence>
<dbReference type="Proteomes" id="UP001567538">
    <property type="component" value="Unassembled WGS sequence"/>
</dbReference>
<dbReference type="AlphaFoldDB" id="A0ABD1HRL2"/>
<gene>
    <name evidence="2" type="ORF">AAHA92_09479</name>
</gene>
<proteinExistence type="predicted"/>
<evidence type="ECO:0000313" key="3">
    <source>
        <dbReference type="Proteomes" id="UP001567538"/>
    </source>
</evidence>
<comment type="caution">
    <text evidence="2">The sequence shown here is derived from an EMBL/GenBank/DDBJ whole genome shotgun (WGS) entry which is preliminary data.</text>
</comment>